<name>A0A8J9Z226_BRALA</name>
<sequence length="212" mass="24566">MYLQRGLATVQTQSFCFSLVSMGAVMLVCDVMCRPPLVFLLFHTQVKVLVPMRNPKDTAVSLYHYAHNMWKLRDFKVTIPWEQFAQNFINGNVPYGDYCDHLLGWWQMCDDPHFLFLKYEDMKRDLLSAVKTIVAFLDVELEESALTAVAEACTFDNMKTEMANSEIPEIRMLPRKGIVGDWKNMFSPEQNKAFDTWYEKKLGGTGITFDFE</sequence>
<dbReference type="OrthoDB" id="205623at2759"/>
<dbReference type="AlphaFoldDB" id="A0A8J9Z226"/>
<comment type="similarity">
    <text evidence="1 3">Belongs to the sulfotransferase 1 family.</text>
</comment>
<dbReference type="SUPFAM" id="SSF52540">
    <property type="entry name" value="P-loop containing nucleoside triphosphate hydrolases"/>
    <property type="match status" value="1"/>
</dbReference>
<dbReference type="Gene3D" id="3.40.50.300">
    <property type="entry name" value="P-loop containing nucleotide triphosphate hydrolases"/>
    <property type="match status" value="1"/>
</dbReference>
<evidence type="ECO:0000259" key="4">
    <source>
        <dbReference type="Pfam" id="PF00685"/>
    </source>
</evidence>
<dbReference type="InterPro" id="IPR027417">
    <property type="entry name" value="P-loop_NTPase"/>
</dbReference>
<evidence type="ECO:0000313" key="5">
    <source>
        <dbReference type="EMBL" id="CAH1245938.1"/>
    </source>
</evidence>
<feature type="domain" description="Sulfotransferase" evidence="4">
    <location>
        <begin position="41"/>
        <end position="206"/>
    </location>
</feature>
<evidence type="ECO:0000256" key="2">
    <source>
        <dbReference type="ARBA" id="ARBA00022679"/>
    </source>
</evidence>
<reference evidence="5" key="1">
    <citation type="submission" date="2022-01" db="EMBL/GenBank/DDBJ databases">
        <authorList>
            <person name="Braso-Vives M."/>
        </authorList>
    </citation>
    <scope>NUCLEOTIDE SEQUENCE</scope>
</reference>
<gene>
    <name evidence="5" type="primary">SULT1C2</name>
    <name evidence="5" type="ORF">BLAG_LOCUS8121</name>
</gene>
<evidence type="ECO:0000313" key="6">
    <source>
        <dbReference type="Proteomes" id="UP000838412"/>
    </source>
</evidence>
<evidence type="ECO:0000256" key="1">
    <source>
        <dbReference type="ARBA" id="ARBA00005771"/>
    </source>
</evidence>
<dbReference type="EC" id="2.8.2.-" evidence="3"/>
<dbReference type="PANTHER" id="PTHR11783">
    <property type="entry name" value="SULFOTRANSFERASE SULT"/>
    <property type="match status" value="1"/>
</dbReference>
<dbReference type="Proteomes" id="UP000838412">
    <property type="component" value="Chromosome 15"/>
</dbReference>
<organism evidence="5 6">
    <name type="scientific">Branchiostoma lanceolatum</name>
    <name type="common">Common lancelet</name>
    <name type="synonym">Amphioxus lanceolatum</name>
    <dbReference type="NCBI Taxonomy" id="7740"/>
    <lineage>
        <taxon>Eukaryota</taxon>
        <taxon>Metazoa</taxon>
        <taxon>Chordata</taxon>
        <taxon>Cephalochordata</taxon>
        <taxon>Leptocardii</taxon>
        <taxon>Amphioxiformes</taxon>
        <taxon>Branchiostomatidae</taxon>
        <taxon>Branchiostoma</taxon>
    </lineage>
</organism>
<dbReference type="Pfam" id="PF00685">
    <property type="entry name" value="Sulfotransfer_1"/>
    <property type="match status" value="1"/>
</dbReference>
<keyword evidence="2 3" id="KW-0808">Transferase</keyword>
<accession>A0A8J9Z226</accession>
<keyword evidence="6" id="KW-1185">Reference proteome</keyword>
<dbReference type="InterPro" id="IPR000863">
    <property type="entry name" value="Sulfotransferase_dom"/>
</dbReference>
<dbReference type="GO" id="GO:0008146">
    <property type="term" value="F:sulfotransferase activity"/>
    <property type="evidence" value="ECO:0007669"/>
    <property type="project" value="InterPro"/>
</dbReference>
<proteinExistence type="inferred from homology"/>
<protein>
    <recommendedName>
        <fullName evidence="3">Sulfotransferase</fullName>
        <ecNumber evidence="3">2.8.2.-</ecNumber>
    </recommendedName>
</protein>
<dbReference type="EMBL" id="OV696700">
    <property type="protein sequence ID" value="CAH1245938.1"/>
    <property type="molecule type" value="Genomic_DNA"/>
</dbReference>
<evidence type="ECO:0000256" key="3">
    <source>
        <dbReference type="RuleBase" id="RU361155"/>
    </source>
</evidence>